<keyword evidence="1" id="KW-0472">Membrane</keyword>
<feature type="transmembrane region" description="Helical" evidence="1">
    <location>
        <begin position="242"/>
        <end position="261"/>
    </location>
</feature>
<keyword evidence="3" id="KW-1185">Reference proteome</keyword>
<keyword evidence="1" id="KW-0812">Transmembrane</keyword>
<evidence type="ECO:0000313" key="2">
    <source>
        <dbReference type="EMBL" id="PST40173.1"/>
    </source>
</evidence>
<dbReference type="AlphaFoldDB" id="A0A2T3FY54"/>
<evidence type="ECO:0008006" key="4">
    <source>
        <dbReference type="Google" id="ProtNLM"/>
    </source>
</evidence>
<gene>
    <name evidence="2" type="ORF">C7U55_07580</name>
</gene>
<organism evidence="2 3">
    <name type="scientific">Faecalibacillus faecis</name>
    <dbReference type="NCBI Taxonomy" id="1982628"/>
    <lineage>
        <taxon>Bacteria</taxon>
        <taxon>Bacillati</taxon>
        <taxon>Bacillota</taxon>
        <taxon>Erysipelotrichia</taxon>
        <taxon>Erysipelotrichales</taxon>
        <taxon>Coprobacillaceae</taxon>
        <taxon>Faecalibacillus</taxon>
    </lineage>
</organism>
<proteinExistence type="predicted"/>
<name>A0A2T3FY54_9FIRM</name>
<dbReference type="EMBL" id="PYLP01000008">
    <property type="protein sequence ID" value="PST40173.1"/>
    <property type="molecule type" value="Genomic_DNA"/>
</dbReference>
<evidence type="ECO:0000256" key="1">
    <source>
        <dbReference type="SAM" id="Phobius"/>
    </source>
</evidence>
<keyword evidence="1" id="KW-1133">Transmembrane helix</keyword>
<feature type="transmembrane region" description="Helical" evidence="1">
    <location>
        <begin position="186"/>
        <end position="205"/>
    </location>
</feature>
<accession>A0A2T3FY54</accession>
<evidence type="ECO:0000313" key="3">
    <source>
        <dbReference type="Proteomes" id="UP000241201"/>
    </source>
</evidence>
<protein>
    <recommendedName>
        <fullName evidence="4">DUF2812 domain-containing protein</fullName>
    </recommendedName>
</protein>
<reference evidence="3" key="1">
    <citation type="submission" date="2018-03" db="EMBL/GenBank/DDBJ databases">
        <title>Lachnoclostridium SNUG30370 gen.nov., sp.nov., isolated from human faeces.</title>
        <authorList>
            <person name="Seo B."/>
            <person name="Jeon K."/>
            <person name="Ko G."/>
        </authorList>
    </citation>
    <scope>NUCLEOTIDE SEQUENCE [LARGE SCALE GENOMIC DNA]</scope>
    <source>
        <strain evidence="3">SNUG30370</strain>
    </source>
</reference>
<dbReference type="Proteomes" id="UP000241201">
    <property type="component" value="Unassembled WGS sequence"/>
</dbReference>
<sequence>MTKGDSMKFKYKSTRTYLVEEKKFIQLLEEMSLKGWQLDEIKYNFLKFKKINPQKRKYQIFYKQNTRKLKEAGYHLICTCYDLQVCYVDDLFVQNTFSNESRIKVLKGIYPFKNSIAWMLIACILLFAYFPFSKEIQTLNYYIFYLGRYLFNGMFFFVGAFLLGYSLYNLYLGKCLENYHPTIEKVLYALKMFLLGLAIIVVSLYILQIGILATIIFVASLILSWIVTHFSGQNFKSRVIRYMCIIISMALACIDTSAPIYENVQCYQDSKGYVTEDGGAFYKGLNVENKRGIIEAVYESTSSWHAQHLYQYQVERVYKKHFKEVKPYQEAKMKFTRISQGLQYKNEYLLLINKRVIYIQDIHTYDLETIINHYKRLRI</sequence>
<comment type="caution">
    <text evidence="2">The sequence shown here is derived from an EMBL/GenBank/DDBJ whole genome shotgun (WGS) entry which is preliminary data.</text>
</comment>
<feature type="transmembrane region" description="Helical" evidence="1">
    <location>
        <begin position="112"/>
        <end position="130"/>
    </location>
</feature>
<feature type="transmembrane region" description="Helical" evidence="1">
    <location>
        <begin position="142"/>
        <end position="165"/>
    </location>
</feature>